<evidence type="ECO:0000313" key="1">
    <source>
        <dbReference type="EMBL" id="KIS34737.1"/>
    </source>
</evidence>
<comment type="caution">
    <text evidence="1">The sequence shown here is derived from an EMBL/GenBank/DDBJ whole genome shotgun (WGS) entry which is preliminary data.</text>
</comment>
<organism evidence="1 2">
    <name type="scientific">Haemophilus influenzae</name>
    <dbReference type="NCBI Taxonomy" id="727"/>
    <lineage>
        <taxon>Bacteria</taxon>
        <taxon>Pseudomonadati</taxon>
        <taxon>Pseudomonadota</taxon>
        <taxon>Gammaproteobacteria</taxon>
        <taxon>Pasteurellales</taxon>
        <taxon>Pasteurellaceae</taxon>
        <taxon>Haemophilus</taxon>
    </lineage>
</organism>
<dbReference type="EMBL" id="JMQP01000002">
    <property type="protein sequence ID" value="KIS34737.1"/>
    <property type="molecule type" value="Genomic_DNA"/>
</dbReference>
<name>A0A158SV43_HAEIF</name>
<evidence type="ECO:0000313" key="2">
    <source>
        <dbReference type="Proteomes" id="UP000050700"/>
    </source>
</evidence>
<dbReference type="PATRIC" id="fig|727.582.peg.295"/>
<protein>
    <submittedName>
        <fullName evidence="1">Uncharacterized protein</fullName>
    </submittedName>
</protein>
<reference evidence="1 2" key="1">
    <citation type="submission" date="2014-05" db="EMBL/GenBank/DDBJ databases">
        <title>Methylome analysis of the phasevarions of Haemophilus influenzae.</title>
        <authorList>
            <person name="Atack J.M."/>
            <person name="Fox K.L."/>
            <person name="Power P.M."/>
            <person name="Clark T."/>
            <person name="Jurcisek J."/>
            <person name="Korlach J."/>
            <person name="Bakaletz L.O."/>
            <person name="Jennings M.P."/>
        </authorList>
    </citation>
    <scope>NUCLEOTIDE SEQUENCE [LARGE SCALE GENOMIC DNA]</scope>
    <source>
        <strain evidence="1 2">1209</strain>
    </source>
</reference>
<dbReference type="AlphaFoldDB" id="A0A158SV43"/>
<proteinExistence type="predicted"/>
<dbReference type="Proteomes" id="UP000050700">
    <property type="component" value="Unassembled WGS sequence"/>
</dbReference>
<gene>
    <name evidence="1" type="ORF">NTHI1209_00339</name>
</gene>
<sequence>MFLAISSCACKYFSASINKYVPSANLESEILFPLEKSLILAFLAISNAFFKFST</sequence>
<accession>A0A158SV43</accession>